<keyword evidence="3" id="KW-1185">Reference proteome</keyword>
<dbReference type="Gene3D" id="3.50.50.60">
    <property type="entry name" value="FAD/NAD(P)-binding domain"/>
    <property type="match status" value="2"/>
</dbReference>
<dbReference type="InterPro" id="IPR036188">
    <property type="entry name" value="FAD/NAD-bd_sf"/>
</dbReference>
<feature type="domain" description="Amine oxidase" evidence="1">
    <location>
        <begin position="1"/>
        <end position="510"/>
    </location>
</feature>
<gene>
    <name evidence="2" type="ORF">LARV_00536</name>
</gene>
<dbReference type="SUPFAM" id="SSF51905">
    <property type="entry name" value="FAD/NAD(P)-binding domain"/>
    <property type="match status" value="1"/>
</dbReference>
<evidence type="ECO:0000313" key="3">
    <source>
        <dbReference type="Proteomes" id="UP000055060"/>
    </source>
</evidence>
<dbReference type="PANTHER" id="PTHR43734">
    <property type="entry name" value="PHYTOENE DESATURASE"/>
    <property type="match status" value="1"/>
</dbReference>
<dbReference type="EMBL" id="DF967972">
    <property type="protein sequence ID" value="GAP12800.1"/>
    <property type="molecule type" value="Genomic_DNA"/>
</dbReference>
<dbReference type="PANTHER" id="PTHR43734:SF1">
    <property type="entry name" value="PHYTOENE DESATURASE"/>
    <property type="match status" value="1"/>
</dbReference>
<dbReference type="STRING" id="360412.LARV_00536"/>
<dbReference type="Pfam" id="PF01593">
    <property type="entry name" value="Amino_oxidase"/>
    <property type="match status" value="1"/>
</dbReference>
<dbReference type="InterPro" id="IPR002937">
    <property type="entry name" value="Amino_oxidase"/>
</dbReference>
<dbReference type="GO" id="GO:0016491">
    <property type="term" value="F:oxidoreductase activity"/>
    <property type="evidence" value="ECO:0007669"/>
    <property type="project" value="InterPro"/>
</dbReference>
<proteinExistence type="predicted"/>
<accession>A0A0S7BDC5</accession>
<dbReference type="AlphaFoldDB" id="A0A0S7BDC5"/>
<reference evidence="2" key="1">
    <citation type="submission" date="2015-07" db="EMBL/GenBank/DDBJ databases">
        <title>Draft Genome Sequences of Anaerolinea thermolimosa IMO-1, Bellilinea caldifistulae GOMI-1, Leptolinea tardivitalis YMTK-2, Levilinea saccharolytica KIBI-1,Longilinea arvoryzae KOME-1, Previously Described as Members of the Anaerolineaceae (Chloroflexi).</title>
        <authorList>
            <person name="Sekiguchi Y."/>
            <person name="Ohashi A."/>
            <person name="Matsuura N."/>
            <person name="Tourlousse M.D."/>
        </authorList>
    </citation>
    <scope>NUCLEOTIDE SEQUENCE [LARGE SCALE GENOMIC DNA]</scope>
    <source>
        <strain evidence="2">KOME-1</strain>
    </source>
</reference>
<sequence length="523" mass="60072">MAGLTAAAYLAKAGFNVLLLEKNDRSGGLLYTMNNNGFYFDSGPRALVNSGIVKPILKELEIRWEYYENKISIGIEDQLFRVNSISDLEEYQRILMSLYPDDREDIKNILKVVNELSEYTRVIYEFDNPYFGDQFSNKEYVVKKLLPWTFKFLQALRKFNQFKMPVEDFLHKFTGNQSLIDVLTQHFFRNTPTYFALGYFYVYLDYFYPRGGTGTLKEKLTEKVGEWGGQIKLNKRVNRVIPSESKIVDAEGTEYHYDHLIWAADLKTLYRSLDPVGLNAQITRSFESEKQNILSSKGAESVFILYLGVNRPPSYFKEHGGEHLFFTPSRQGLGEINRSQRVNLIKNFDKVSKSEVIKWLESYCDLTTYEISIPILRDSSLAPEGQTGVMVSCLFDYQVIKNVESAGWYDEFKERLEKRILSNLSTTIFKDVEKDILFRFSSTPLTISKISGSSEGAITGWSFEAEPPVIYKLTDVGKSVLTALPNVYKAGQWAYAPAGVPIAMLTAWHAYQKIIKQSKRKNR</sequence>
<evidence type="ECO:0000313" key="2">
    <source>
        <dbReference type="EMBL" id="GAP12800.1"/>
    </source>
</evidence>
<organism evidence="2">
    <name type="scientific">Longilinea arvoryzae</name>
    <dbReference type="NCBI Taxonomy" id="360412"/>
    <lineage>
        <taxon>Bacteria</taxon>
        <taxon>Bacillati</taxon>
        <taxon>Chloroflexota</taxon>
        <taxon>Anaerolineae</taxon>
        <taxon>Anaerolineales</taxon>
        <taxon>Anaerolineaceae</taxon>
        <taxon>Longilinea</taxon>
    </lineage>
</organism>
<evidence type="ECO:0000259" key="1">
    <source>
        <dbReference type="Pfam" id="PF01593"/>
    </source>
</evidence>
<protein>
    <submittedName>
        <fullName evidence="2">Phytoene dehydrogenase</fullName>
    </submittedName>
</protein>
<dbReference type="Proteomes" id="UP000055060">
    <property type="component" value="Unassembled WGS sequence"/>
</dbReference>
<name>A0A0S7BDC5_9CHLR</name>